<dbReference type="PANTHER" id="PTHR34737">
    <property type="entry name" value="EF-HAND DOMAIN-CONTAINING PROTEIN"/>
    <property type="match status" value="1"/>
</dbReference>
<evidence type="ECO:0000313" key="2">
    <source>
        <dbReference type="EMBL" id="KAG7375421.1"/>
    </source>
</evidence>
<feature type="compositionally biased region" description="Low complexity" evidence="1">
    <location>
        <begin position="130"/>
        <end position="144"/>
    </location>
</feature>
<dbReference type="AlphaFoldDB" id="A0A8T1V395"/>
<proteinExistence type="predicted"/>
<feature type="compositionally biased region" description="Polar residues" evidence="1">
    <location>
        <begin position="145"/>
        <end position="154"/>
    </location>
</feature>
<name>A0A8T1V395_9STRA</name>
<keyword evidence="3" id="KW-1185">Reference proteome</keyword>
<gene>
    <name evidence="2" type="ORF">PHYPSEUDO_001289</name>
</gene>
<dbReference type="InterPro" id="IPR055313">
    <property type="entry name" value="Temptin-like"/>
</dbReference>
<feature type="region of interest" description="Disordered" evidence="1">
    <location>
        <begin position="130"/>
        <end position="168"/>
    </location>
</feature>
<sequence>MSCAVPLGYESLGRLSQEGVDYRSSGVLQQVVGLFGATAVKVGWMIPRTFLRRLHRHHPHLRRNARLRSLYLDELPNGSSFSQELGHPGSDSSKFTDFATAFTDAGHSWSPEFCGKTFPVCESIASSSTKAPATQAPATEAPSTFAPTTTTDSPAFTDAPSTTDTPVVTDLPVTTETTVVTDAPTTVSPASGGCADGPKESYRRFRHTTECSMKSWY</sequence>
<reference evidence="2" key="1">
    <citation type="submission" date="2021-02" db="EMBL/GenBank/DDBJ databases">
        <authorList>
            <person name="Palmer J.M."/>
        </authorList>
    </citation>
    <scope>NUCLEOTIDE SEQUENCE</scope>
    <source>
        <strain evidence="2">SCRP734</strain>
    </source>
</reference>
<dbReference type="Proteomes" id="UP000694044">
    <property type="component" value="Unassembled WGS sequence"/>
</dbReference>
<dbReference type="EMBL" id="JAGDFM010001186">
    <property type="protein sequence ID" value="KAG7375421.1"/>
    <property type="molecule type" value="Genomic_DNA"/>
</dbReference>
<organism evidence="2 3">
    <name type="scientific">Phytophthora pseudosyringae</name>
    <dbReference type="NCBI Taxonomy" id="221518"/>
    <lineage>
        <taxon>Eukaryota</taxon>
        <taxon>Sar</taxon>
        <taxon>Stramenopiles</taxon>
        <taxon>Oomycota</taxon>
        <taxon>Peronosporomycetes</taxon>
        <taxon>Peronosporales</taxon>
        <taxon>Peronosporaceae</taxon>
        <taxon>Phytophthora</taxon>
    </lineage>
</organism>
<accession>A0A8T1V395</accession>
<protein>
    <submittedName>
        <fullName evidence="2">Uncharacterized protein</fullName>
    </submittedName>
</protein>
<dbReference type="PANTHER" id="PTHR34737:SF2">
    <property type="entry name" value="EF-HAND DOMAIN-CONTAINING PROTEIN"/>
    <property type="match status" value="1"/>
</dbReference>
<evidence type="ECO:0000256" key="1">
    <source>
        <dbReference type="SAM" id="MobiDB-lite"/>
    </source>
</evidence>
<evidence type="ECO:0000313" key="3">
    <source>
        <dbReference type="Proteomes" id="UP000694044"/>
    </source>
</evidence>
<comment type="caution">
    <text evidence="2">The sequence shown here is derived from an EMBL/GenBank/DDBJ whole genome shotgun (WGS) entry which is preliminary data.</text>
</comment>
<feature type="compositionally biased region" description="Low complexity" evidence="1">
    <location>
        <begin position="157"/>
        <end position="168"/>
    </location>
</feature>